<evidence type="ECO:0000313" key="2">
    <source>
        <dbReference type="Proteomes" id="UP000215771"/>
    </source>
</evidence>
<gene>
    <name evidence="1" type="ORF">CIG21_06205</name>
</gene>
<comment type="caution">
    <text evidence="1">The sequence shown here is derived from an EMBL/GenBank/DDBJ whole genome shotgun (WGS) entry which is preliminary data.</text>
</comment>
<evidence type="ECO:0000313" key="1">
    <source>
        <dbReference type="EMBL" id="PAJ70019.1"/>
    </source>
</evidence>
<sequence length="95" mass="10724">MWAGNYPTDHNTEASGELSIWCLRNRQTNLDAAPYRLRLERTDGDTVEVPASRADLLHLAYSVLAAALEGWPEELRRRAYTEVIAPGYYNTGEVN</sequence>
<dbReference type="RefSeq" id="WP_095277008.1">
    <property type="nucleotide sequence ID" value="NZ_CP047655.1"/>
</dbReference>
<dbReference type="AlphaFoldDB" id="A0A269PFI0"/>
<organism evidence="1 2">
    <name type="scientific">Corynebacterium hadale</name>
    <dbReference type="NCBI Taxonomy" id="2026255"/>
    <lineage>
        <taxon>Bacteria</taxon>
        <taxon>Bacillati</taxon>
        <taxon>Actinomycetota</taxon>
        <taxon>Actinomycetes</taxon>
        <taxon>Mycobacteriales</taxon>
        <taxon>Corynebacteriaceae</taxon>
        <taxon>Corynebacterium</taxon>
    </lineage>
</organism>
<accession>A0A269PFI0</accession>
<protein>
    <submittedName>
        <fullName evidence="1">Uncharacterized protein</fullName>
    </submittedName>
</protein>
<dbReference type="EMBL" id="NQMQ01000011">
    <property type="protein sequence ID" value="PAJ70019.1"/>
    <property type="molecule type" value="Genomic_DNA"/>
</dbReference>
<dbReference type="Proteomes" id="UP000215771">
    <property type="component" value="Unassembled WGS sequence"/>
</dbReference>
<reference evidence="1 2" key="1">
    <citation type="submission" date="2017-08" db="EMBL/GenBank/DDBJ databases">
        <authorList>
            <person name="de Groot N.N."/>
        </authorList>
    </citation>
    <scope>NUCLEOTIDE SEQUENCE [LARGE SCALE GENOMIC DNA]</scope>
    <source>
        <strain evidence="1 2">NBT06-6</strain>
    </source>
</reference>
<name>A0A269PFI0_9CORY</name>
<proteinExistence type="predicted"/>